<organism evidence="1 2">
    <name type="scientific">Nocardia albiluteola</name>
    <dbReference type="NCBI Taxonomy" id="2842303"/>
    <lineage>
        <taxon>Bacteria</taxon>
        <taxon>Bacillati</taxon>
        <taxon>Actinomycetota</taxon>
        <taxon>Actinomycetes</taxon>
        <taxon>Mycobacteriales</taxon>
        <taxon>Nocardiaceae</taxon>
        <taxon>Nocardia</taxon>
    </lineage>
</organism>
<evidence type="ECO:0008006" key="3">
    <source>
        <dbReference type="Google" id="ProtNLM"/>
    </source>
</evidence>
<protein>
    <recommendedName>
        <fullName evidence="3">WXG100 family type VII secretion target</fullName>
    </recommendedName>
</protein>
<gene>
    <name evidence="1" type="ORF">KO481_28175</name>
</gene>
<dbReference type="Gene3D" id="1.10.287.1060">
    <property type="entry name" value="ESAT-6-like"/>
    <property type="match status" value="1"/>
</dbReference>
<dbReference type="RefSeq" id="WP_215921499.1">
    <property type="nucleotide sequence ID" value="NZ_JAHKNI010000010.1"/>
</dbReference>
<comment type="caution">
    <text evidence="1">The sequence shown here is derived from an EMBL/GenBank/DDBJ whole genome shotgun (WGS) entry which is preliminary data.</text>
</comment>
<sequence length="124" mass="12616">MSTAGTVEVLPDRLSKAADEMYALAGDMDTIVQTLFNTLASVGTPWGQDSYGDKFANGTTGYLAVKQNLIGDGSASGTATTATGAKPGAQGLAATLRSFGDGMTATVQQANENEQTAVDTFQAA</sequence>
<dbReference type="Proteomes" id="UP000733379">
    <property type="component" value="Unassembled WGS sequence"/>
</dbReference>
<keyword evidence="2" id="KW-1185">Reference proteome</keyword>
<reference evidence="1 2" key="1">
    <citation type="submission" date="2021-06" db="EMBL/GenBank/DDBJ databases">
        <title>Actinomycetes sequencing.</title>
        <authorList>
            <person name="Shan Q."/>
        </authorList>
    </citation>
    <scope>NUCLEOTIDE SEQUENCE [LARGE SCALE GENOMIC DNA]</scope>
    <source>
        <strain evidence="1 2">NEAU-G5</strain>
    </source>
</reference>
<proteinExistence type="predicted"/>
<accession>A0ABS6B502</accession>
<evidence type="ECO:0000313" key="1">
    <source>
        <dbReference type="EMBL" id="MBU3065392.1"/>
    </source>
</evidence>
<evidence type="ECO:0000313" key="2">
    <source>
        <dbReference type="Proteomes" id="UP000733379"/>
    </source>
</evidence>
<name>A0ABS6B502_9NOCA</name>
<dbReference type="EMBL" id="JAHKNI010000010">
    <property type="protein sequence ID" value="MBU3065392.1"/>
    <property type="molecule type" value="Genomic_DNA"/>
</dbReference>